<evidence type="ECO:0000256" key="4">
    <source>
        <dbReference type="SAM" id="SignalP"/>
    </source>
</evidence>
<dbReference type="InterPro" id="IPR019734">
    <property type="entry name" value="TPR_rpt"/>
</dbReference>
<dbReference type="PROSITE" id="PS51257">
    <property type="entry name" value="PROKAR_LIPOPROTEIN"/>
    <property type="match status" value="1"/>
</dbReference>
<protein>
    <recommendedName>
        <fullName evidence="7">Tetratricopeptide repeat protein</fullName>
    </recommendedName>
</protein>
<feature type="chain" id="PRO_5047079898" description="Tetratricopeptide repeat protein" evidence="4">
    <location>
        <begin position="22"/>
        <end position="841"/>
    </location>
</feature>
<dbReference type="Pfam" id="PF14559">
    <property type="entry name" value="TPR_19"/>
    <property type="match status" value="2"/>
</dbReference>
<evidence type="ECO:0008006" key="7">
    <source>
        <dbReference type="Google" id="ProtNLM"/>
    </source>
</evidence>
<evidence type="ECO:0000256" key="2">
    <source>
        <dbReference type="ARBA" id="ARBA00022803"/>
    </source>
</evidence>
<dbReference type="InterPro" id="IPR011990">
    <property type="entry name" value="TPR-like_helical_dom_sf"/>
</dbReference>
<feature type="signal peptide" evidence="4">
    <location>
        <begin position="1"/>
        <end position="21"/>
    </location>
</feature>
<evidence type="ECO:0000256" key="1">
    <source>
        <dbReference type="ARBA" id="ARBA00022737"/>
    </source>
</evidence>
<keyword evidence="4" id="KW-0732">Signal</keyword>
<dbReference type="Proteomes" id="UP000185622">
    <property type="component" value="Chromosome"/>
</dbReference>
<dbReference type="SUPFAM" id="SSF48452">
    <property type="entry name" value="TPR-like"/>
    <property type="match status" value="4"/>
</dbReference>
<evidence type="ECO:0000256" key="3">
    <source>
        <dbReference type="SAM" id="MobiDB-lite"/>
    </source>
</evidence>
<keyword evidence="1" id="KW-0677">Repeat</keyword>
<evidence type="ECO:0000313" key="5">
    <source>
        <dbReference type="EMBL" id="AQS47842.1"/>
    </source>
</evidence>
<evidence type="ECO:0000313" key="6">
    <source>
        <dbReference type="Proteomes" id="UP000185622"/>
    </source>
</evidence>
<dbReference type="PANTHER" id="PTHR45586:SF1">
    <property type="entry name" value="LIPOPOLYSACCHARIDE ASSEMBLY PROTEIN B"/>
    <property type="match status" value="1"/>
</dbReference>
<proteinExistence type="predicted"/>
<dbReference type="EMBL" id="CP019437">
    <property type="protein sequence ID" value="AQS47842.1"/>
    <property type="molecule type" value="Genomic_DNA"/>
</dbReference>
<accession>A0ABM6IGJ6</accession>
<name>A0ABM6IGJ6_9RHOB</name>
<dbReference type="SMART" id="SM00028">
    <property type="entry name" value="TPR"/>
    <property type="match status" value="6"/>
</dbReference>
<keyword evidence="6" id="KW-1185">Reference proteome</keyword>
<gene>
    <name evidence="5" type="ORF">BMG03_08515</name>
</gene>
<dbReference type="PANTHER" id="PTHR45586">
    <property type="entry name" value="TPR REPEAT-CONTAINING PROTEIN PA4667"/>
    <property type="match status" value="1"/>
</dbReference>
<sequence length="841" mass="91038">MPRYQYARASCLALCAALALSGCKSDEDKAEAHYQSAQTLLAEGDPVRAMVELRNVFEYDGTHKAARRAYADLLLAQGRLQEAFSQYLRLLEQYPETVDVHRILAELSLRTGNLPRAQEEVDAVKELAPDDPGAQAVQLALDLRDASLSRDTARRSEIAATAEALTEARPEILTGWHVLIDARNAEGDDTATLTALDAALTRDPAQYRLQVLKLELISKHGSSAEIGAQLEAMQRLFPEDTKTRTALIAWYVLRDDPAGAARFLHKLATDRDRQTSGYLELVRFLARAKGADAARAELDSLIAQSQGEPNEAIFTAMRADLDFQAGDRAAALARMQALITRHPDSEEMRQVRTAYARMLDHDGQREKAKAEIAAILKTDPTNVPALQQRATWRIEEDRTDLAITDLRSALQQSPDNPQTLTLLGETYLRDGAPDLALGQFSQAYDAAGRAAPEAIRYVDFLFAHDRAGAARTVLAEAVEVTPNSPGLLKRQADLALADHDWALAHRSADRLAALSAPGTEGLAQSIRAAILLGRGRSESAIETLKTLVQASGPGDEGVTTATAVSAAAVSAVVQAQLASGRGAEARAYLDAQLEQQPGNRGLRLLAANLSAIRGDTDQAEAALRTLMHEAPVDPRPARQLYRLLASQGREGDALAVIQTALEKAPQADPVLLLYRARSEEKSGRFDAAIATYDDLYTRDSSDLIVANNLASLLSSHRDDRPSLERAARIAKRFRERPEPAFKDTYGWTEYRLGNYGAARPLLAAAAAGLPENALAQYHYAAVLIALEETDLAEAALRDALRLAGAPLPPAMQGAQEQLAALTGTARAGSSGNTPRRAPDQR</sequence>
<dbReference type="InterPro" id="IPR051012">
    <property type="entry name" value="CellSynth/LPSAsmb/PSIAsmb"/>
</dbReference>
<dbReference type="Gene3D" id="1.25.40.10">
    <property type="entry name" value="Tetratricopeptide repeat domain"/>
    <property type="match status" value="3"/>
</dbReference>
<feature type="region of interest" description="Disordered" evidence="3">
    <location>
        <begin position="813"/>
        <end position="841"/>
    </location>
</feature>
<dbReference type="RefSeq" id="WP_075774520.1">
    <property type="nucleotide sequence ID" value="NZ_CP019437.1"/>
</dbReference>
<keyword evidence="2" id="KW-0802">TPR repeat</keyword>
<organism evidence="5 6">
    <name type="scientific">Thioclava nitratireducens</name>
    <dbReference type="NCBI Taxonomy" id="1915078"/>
    <lineage>
        <taxon>Bacteria</taxon>
        <taxon>Pseudomonadati</taxon>
        <taxon>Pseudomonadota</taxon>
        <taxon>Alphaproteobacteria</taxon>
        <taxon>Rhodobacterales</taxon>
        <taxon>Paracoccaceae</taxon>
        <taxon>Thioclava</taxon>
    </lineage>
</organism>
<dbReference type="Pfam" id="PF13432">
    <property type="entry name" value="TPR_16"/>
    <property type="match status" value="3"/>
</dbReference>
<reference evidence="5 6" key="1">
    <citation type="submission" date="2017-01" db="EMBL/GenBank/DDBJ databases">
        <title>The complete genome sequence of a sulfur-oxidizing marine bacterium Thioclava sp. 25B10_4T.</title>
        <authorList>
            <person name="Liu Y."/>
            <person name="Lai Q."/>
            <person name="Shao Z."/>
        </authorList>
    </citation>
    <scope>NUCLEOTIDE SEQUENCE [LARGE SCALE GENOMIC DNA]</scope>
    <source>
        <strain evidence="5 6">25B10_4</strain>
    </source>
</reference>